<comment type="caution">
    <text evidence="2">The sequence shown here is derived from an EMBL/GenBank/DDBJ whole genome shotgun (WGS) entry which is preliminary data.</text>
</comment>
<keyword evidence="3" id="KW-1185">Reference proteome</keyword>
<feature type="coiled-coil region" evidence="1">
    <location>
        <begin position="107"/>
        <end position="134"/>
    </location>
</feature>
<dbReference type="PANTHER" id="PTHR35706">
    <property type="entry name" value="F14O23.11 PROTEIN"/>
    <property type="match status" value="1"/>
</dbReference>
<dbReference type="Proteomes" id="UP000192257">
    <property type="component" value="Unassembled WGS sequence"/>
</dbReference>
<dbReference type="OrthoDB" id="273230at2759"/>
<dbReference type="AlphaFoldDB" id="A0A1X0P7Y0"/>
<dbReference type="PANTHER" id="PTHR35706:SF1">
    <property type="entry name" value="EMBRYOGENESIS-LIKE PROTEIN"/>
    <property type="match status" value="1"/>
</dbReference>
<dbReference type="GeneID" id="39981458"/>
<organism evidence="2 3">
    <name type="scientific">Trypanosoma theileri</name>
    <dbReference type="NCBI Taxonomy" id="67003"/>
    <lineage>
        <taxon>Eukaryota</taxon>
        <taxon>Discoba</taxon>
        <taxon>Euglenozoa</taxon>
        <taxon>Kinetoplastea</taxon>
        <taxon>Metakinetoplastina</taxon>
        <taxon>Trypanosomatida</taxon>
        <taxon>Trypanosomatidae</taxon>
        <taxon>Trypanosoma</taxon>
    </lineage>
</organism>
<name>A0A1X0P7Y0_9TRYP</name>
<gene>
    <name evidence="2" type="ORF">TM35_000023600</name>
</gene>
<accession>A0A1X0P7Y0</accession>
<evidence type="ECO:0000256" key="1">
    <source>
        <dbReference type="SAM" id="Coils"/>
    </source>
</evidence>
<evidence type="ECO:0000313" key="2">
    <source>
        <dbReference type="EMBL" id="ORC93034.1"/>
    </source>
</evidence>
<dbReference type="RefSeq" id="XP_028887100.1">
    <property type="nucleotide sequence ID" value="XM_029021678.1"/>
</dbReference>
<protein>
    <submittedName>
        <fullName evidence="2">Uncharacterized protein</fullName>
    </submittedName>
</protein>
<keyword evidence="1" id="KW-0175">Coiled coil</keyword>
<dbReference type="EMBL" id="NBCO01000002">
    <property type="protein sequence ID" value="ORC93034.1"/>
    <property type="molecule type" value="Genomic_DNA"/>
</dbReference>
<proteinExistence type="predicted"/>
<dbReference type="InterPro" id="IPR053325">
    <property type="entry name" value="H3-Acetyl_Activator"/>
</dbReference>
<reference evidence="2 3" key="1">
    <citation type="submission" date="2017-03" db="EMBL/GenBank/DDBJ databases">
        <title>An alternative strategy for trypanosome survival in the mammalian bloodstream revealed through genome and transcriptome analysis of the ubiquitous bovine parasite Trypanosoma (Megatrypanum) theileri.</title>
        <authorList>
            <person name="Kelly S."/>
            <person name="Ivens A."/>
            <person name="Mott A."/>
            <person name="O'Neill E."/>
            <person name="Emms D."/>
            <person name="Macleod O."/>
            <person name="Voorheis P."/>
            <person name="Matthews J."/>
            <person name="Matthews K."/>
            <person name="Carrington M."/>
        </authorList>
    </citation>
    <scope>NUCLEOTIDE SEQUENCE [LARGE SCALE GENOMIC DNA]</scope>
    <source>
        <strain evidence="2">Edinburgh</strain>
    </source>
</reference>
<evidence type="ECO:0000313" key="3">
    <source>
        <dbReference type="Proteomes" id="UP000192257"/>
    </source>
</evidence>
<dbReference type="VEuPathDB" id="TriTrypDB:TM35_000023600"/>
<sequence length="137" mass="15558">MMLFCCGPLSRQIPCTFAGVVGSKPCEQHVLLTSYRWCTSLNSSDLSARLLVLMDSFAEARELIEEAKESIGSVYASEDMQDAKEQTDKTLALWEELQKKLEEMGDMSTLERLRKEHSLKMAQLRAELEEVEHALNE</sequence>